<gene>
    <name evidence="1" type="ORF">A4X13_0g8348</name>
</gene>
<reference evidence="1" key="2">
    <citation type="journal article" date="2019" name="IMA Fungus">
        <title>Genome sequencing and comparison of five Tilletia species to identify candidate genes for the detection of regulated species infecting wheat.</title>
        <authorList>
            <person name="Nguyen H.D.T."/>
            <person name="Sultana T."/>
            <person name="Kesanakurti P."/>
            <person name="Hambleton S."/>
        </authorList>
    </citation>
    <scope>NUCLEOTIDE SEQUENCE</scope>
    <source>
        <strain evidence="1">DAOMC 236416</strain>
    </source>
</reference>
<organism evidence="1 2">
    <name type="scientific">Tilletia indica</name>
    <dbReference type="NCBI Taxonomy" id="43049"/>
    <lineage>
        <taxon>Eukaryota</taxon>
        <taxon>Fungi</taxon>
        <taxon>Dikarya</taxon>
        <taxon>Basidiomycota</taxon>
        <taxon>Ustilaginomycotina</taxon>
        <taxon>Exobasidiomycetes</taxon>
        <taxon>Tilletiales</taxon>
        <taxon>Tilletiaceae</taxon>
        <taxon>Tilletia</taxon>
    </lineage>
</organism>
<reference evidence="1" key="1">
    <citation type="submission" date="2016-04" db="EMBL/GenBank/DDBJ databases">
        <authorList>
            <person name="Nguyen H.D."/>
            <person name="Samba Siva P."/>
            <person name="Cullis J."/>
            <person name="Levesque C.A."/>
            <person name="Hambleton S."/>
        </authorList>
    </citation>
    <scope>NUCLEOTIDE SEQUENCE</scope>
    <source>
        <strain evidence="1">DAOMC 236416</strain>
    </source>
</reference>
<dbReference type="Proteomes" id="UP000077521">
    <property type="component" value="Unassembled WGS sequence"/>
</dbReference>
<keyword evidence="2" id="KW-1185">Reference proteome</keyword>
<evidence type="ECO:0000313" key="1">
    <source>
        <dbReference type="EMBL" id="KAE8238858.1"/>
    </source>
</evidence>
<sequence length="24" mass="2657">KVSQKETITIRSLKNELAEVVAEA</sequence>
<evidence type="ECO:0000313" key="2">
    <source>
        <dbReference type="Proteomes" id="UP000077521"/>
    </source>
</evidence>
<accession>A0A8T8SFA3</accession>
<dbReference type="EMBL" id="LWDF02001404">
    <property type="protein sequence ID" value="KAE8238858.1"/>
    <property type="molecule type" value="Genomic_DNA"/>
</dbReference>
<proteinExistence type="predicted"/>
<protein>
    <submittedName>
        <fullName evidence="1">Uncharacterized protein</fullName>
    </submittedName>
</protein>
<dbReference type="AlphaFoldDB" id="A0A8T8SFA3"/>
<name>A0A8T8SFA3_9BASI</name>
<feature type="non-terminal residue" evidence="1">
    <location>
        <position position="1"/>
    </location>
</feature>
<comment type="caution">
    <text evidence="1">The sequence shown here is derived from an EMBL/GenBank/DDBJ whole genome shotgun (WGS) entry which is preliminary data.</text>
</comment>